<reference evidence="2 3" key="1">
    <citation type="submission" date="2007-04" db="EMBL/GenBank/DDBJ databases">
        <authorList>
            <person name="Fulton L."/>
            <person name="Clifton S."/>
            <person name="Fulton B."/>
            <person name="Xu J."/>
            <person name="Minx P."/>
            <person name="Pepin K.H."/>
            <person name="Johnson M."/>
            <person name="Thiruvilangam P."/>
            <person name="Bhonagiri V."/>
            <person name="Nash W.E."/>
            <person name="Mardis E.R."/>
            <person name="Wilson R.K."/>
        </authorList>
    </citation>
    <scope>NUCLEOTIDE SEQUENCE [LARGE SCALE GENOMIC DNA]</scope>
    <source>
        <strain evidence="2 3">ATCC 29799</strain>
    </source>
</reference>
<evidence type="ECO:0000313" key="2">
    <source>
        <dbReference type="EMBL" id="EDN01782.1"/>
    </source>
</evidence>
<evidence type="ECO:0000313" key="3">
    <source>
        <dbReference type="Proteomes" id="UP000003639"/>
    </source>
</evidence>
<proteinExistence type="predicted"/>
<dbReference type="AlphaFoldDB" id="A6NQH8"/>
<sequence>MHQFFHNFDSVFTRQEKQTRRTGRPPVRRVVFGNMESFQQKGCSTTG</sequence>
<dbReference type="EMBL" id="AAXG02000004">
    <property type="protein sequence ID" value="EDN01782.1"/>
    <property type="molecule type" value="Genomic_DNA"/>
</dbReference>
<protein>
    <submittedName>
        <fullName evidence="2">Uncharacterized protein</fullName>
    </submittedName>
</protein>
<comment type="caution">
    <text evidence="2">The sequence shown here is derived from an EMBL/GenBank/DDBJ whole genome shotgun (WGS) entry which is preliminary data.</text>
</comment>
<evidence type="ECO:0000256" key="1">
    <source>
        <dbReference type="SAM" id="MobiDB-lite"/>
    </source>
</evidence>
<name>A6NQH8_9FIRM</name>
<accession>A6NQH8</accession>
<keyword evidence="3" id="KW-1185">Reference proteome</keyword>
<feature type="compositionally biased region" description="Polar residues" evidence="1">
    <location>
        <begin position="36"/>
        <end position="47"/>
    </location>
</feature>
<gene>
    <name evidence="2" type="ORF">BACCAP_00447</name>
</gene>
<organism evidence="2 3">
    <name type="scientific">Pseudoflavonifractor capillosus ATCC 29799</name>
    <dbReference type="NCBI Taxonomy" id="411467"/>
    <lineage>
        <taxon>Bacteria</taxon>
        <taxon>Bacillati</taxon>
        <taxon>Bacillota</taxon>
        <taxon>Clostridia</taxon>
        <taxon>Eubacteriales</taxon>
        <taxon>Oscillospiraceae</taxon>
        <taxon>Pseudoflavonifractor</taxon>
    </lineage>
</organism>
<reference evidence="2 3" key="2">
    <citation type="submission" date="2007-06" db="EMBL/GenBank/DDBJ databases">
        <title>Draft genome sequence of Pseudoflavonifractor capillosus ATCC 29799.</title>
        <authorList>
            <person name="Sudarsanam P."/>
            <person name="Ley R."/>
            <person name="Guruge J."/>
            <person name="Turnbaugh P.J."/>
            <person name="Mahowald M."/>
            <person name="Liep D."/>
            <person name="Gordon J."/>
        </authorList>
    </citation>
    <scope>NUCLEOTIDE SEQUENCE [LARGE SCALE GENOMIC DNA]</scope>
    <source>
        <strain evidence="2 3">ATCC 29799</strain>
    </source>
</reference>
<feature type="region of interest" description="Disordered" evidence="1">
    <location>
        <begin position="1"/>
        <end position="47"/>
    </location>
</feature>
<dbReference type="Proteomes" id="UP000003639">
    <property type="component" value="Unassembled WGS sequence"/>
</dbReference>